<reference evidence="1" key="1">
    <citation type="submission" date="2018-01" db="EMBL/GenBank/DDBJ databases">
        <authorList>
            <person name="Mao J.F."/>
        </authorList>
    </citation>
    <scope>NUCLEOTIDE SEQUENCE</scope>
    <source>
        <strain evidence="1">Huo1</strain>
        <tissue evidence="1">Leaf</tissue>
    </source>
</reference>
<evidence type="ECO:0000313" key="2">
    <source>
        <dbReference type="Proteomes" id="UP000298416"/>
    </source>
</evidence>
<name>A0A8X8X1K2_SALSN</name>
<keyword evidence="2" id="KW-1185">Reference proteome</keyword>
<protein>
    <submittedName>
        <fullName evidence="1">Uncharacterized protein</fullName>
    </submittedName>
</protein>
<evidence type="ECO:0000313" key="1">
    <source>
        <dbReference type="EMBL" id="KAG6404334.1"/>
    </source>
</evidence>
<comment type="caution">
    <text evidence="1">The sequence shown here is derived from an EMBL/GenBank/DDBJ whole genome shotgun (WGS) entry which is preliminary data.</text>
</comment>
<reference evidence="1" key="2">
    <citation type="submission" date="2020-08" db="EMBL/GenBank/DDBJ databases">
        <title>Plant Genome Project.</title>
        <authorList>
            <person name="Zhang R.-G."/>
        </authorList>
    </citation>
    <scope>NUCLEOTIDE SEQUENCE</scope>
    <source>
        <strain evidence="1">Huo1</strain>
        <tissue evidence="1">Leaf</tissue>
    </source>
</reference>
<dbReference type="GO" id="GO:0009507">
    <property type="term" value="C:chloroplast"/>
    <property type="evidence" value="ECO:0007669"/>
    <property type="project" value="TreeGrafter"/>
</dbReference>
<dbReference type="PANTHER" id="PTHR37758">
    <property type="entry name" value="OS03G0334300 PROTEIN"/>
    <property type="match status" value="1"/>
</dbReference>
<sequence length="140" mass="15578">MEAAVSHPRATYHHFSAFSPKIGAFLPNVLPLTVRINQRSNLQVMKCAKADSVPAAEQRLVLGNEEVSDMEEELRKLNGKCGGIGGIVELMECLEREAIMGDDEGREPTDYNRRALIFDRSSRVFQALKQQSQTLDTTSV</sequence>
<dbReference type="Proteomes" id="UP000298416">
    <property type="component" value="Unassembled WGS sequence"/>
</dbReference>
<organism evidence="1">
    <name type="scientific">Salvia splendens</name>
    <name type="common">Scarlet sage</name>
    <dbReference type="NCBI Taxonomy" id="180675"/>
    <lineage>
        <taxon>Eukaryota</taxon>
        <taxon>Viridiplantae</taxon>
        <taxon>Streptophyta</taxon>
        <taxon>Embryophyta</taxon>
        <taxon>Tracheophyta</taxon>
        <taxon>Spermatophyta</taxon>
        <taxon>Magnoliopsida</taxon>
        <taxon>eudicotyledons</taxon>
        <taxon>Gunneridae</taxon>
        <taxon>Pentapetalae</taxon>
        <taxon>asterids</taxon>
        <taxon>lamiids</taxon>
        <taxon>Lamiales</taxon>
        <taxon>Lamiaceae</taxon>
        <taxon>Nepetoideae</taxon>
        <taxon>Mentheae</taxon>
        <taxon>Salviinae</taxon>
        <taxon>Salvia</taxon>
        <taxon>Salvia subgen. Calosphace</taxon>
        <taxon>core Calosphace</taxon>
    </lineage>
</organism>
<dbReference type="PANTHER" id="PTHR37758:SF1">
    <property type="entry name" value="OS03G0334300 PROTEIN"/>
    <property type="match status" value="1"/>
</dbReference>
<dbReference type="EMBL" id="PNBA02000013">
    <property type="protein sequence ID" value="KAG6404334.1"/>
    <property type="molecule type" value="Genomic_DNA"/>
</dbReference>
<dbReference type="AlphaFoldDB" id="A0A8X8X1K2"/>
<proteinExistence type="predicted"/>
<gene>
    <name evidence="1" type="ORF">SASPL_136580</name>
</gene>
<accession>A0A8X8X1K2</accession>